<proteinExistence type="predicted"/>
<evidence type="ECO:0008006" key="2">
    <source>
        <dbReference type="Google" id="ProtNLM"/>
    </source>
</evidence>
<protein>
    <recommendedName>
        <fullName evidence="2">Reverse transcriptase domain-containing protein</fullName>
    </recommendedName>
</protein>
<name>A0A6L2K240_TANCI</name>
<comment type="caution">
    <text evidence="1">The sequence shown here is derived from an EMBL/GenBank/DDBJ whole genome shotgun (WGS) entry which is preliminary data.</text>
</comment>
<accession>A0A6L2K240</accession>
<reference evidence="1" key="1">
    <citation type="journal article" date="2019" name="Sci. Rep.">
        <title>Draft genome of Tanacetum cinerariifolium, the natural source of mosquito coil.</title>
        <authorList>
            <person name="Yamashiro T."/>
            <person name="Shiraishi A."/>
            <person name="Satake H."/>
            <person name="Nakayama K."/>
        </authorList>
    </citation>
    <scope>NUCLEOTIDE SEQUENCE</scope>
</reference>
<dbReference type="AlphaFoldDB" id="A0A6L2K240"/>
<gene>
    <name evidence="1" type="ORF">Tci_014850</name>
</gene>
<dbReference type="EMBL" id="BKCJ010001628">
    <property type="protein sequence ID" value="GEU42872.1"/>
    <property type="molecule type" value="Genomic_DNA"/>
</dbReference>
<sequence>MMTVGNYHQLLPIIAKKVHQEKLKAAKACLNFEEVSQHSELGIPSRKRIGSRRVYIVSKNPELRLGRPESPIKKDPERKMVFKRLEKGVFHRLEDKGKRGILTLKSSKIIPVECAAVLGLEGQPLAINQAIEERIKKPADMTGVPRNITKHQLNVREGCPIVRQKKRAQAADRN</sequence>
<evidence type="ECO:0000313" key="1">
    <source>
        <dbReference type="EMBL" id="GEU42872.1"/>
    </source>
</evidence>
<organism evidence="1">
    <name type="scientific">Tanacetum cinerariifolium</name>
    <name type="common">Dalmatian daisy</name>
    <name type="synonym">Chrysanthemum cinerariifolium</name>
    <dbReference type="NCBI Taxonomy" id="118510"/>
    <lineage>
        <taxon>Eukaryota</taxon>
        <taxon>Viridiplantae</taxon>
        <taxon>Streptophyta</taxon>
        <taxon>Embryophyta</taxon>
        <taxon>Tracheophyta</taxon>
        <taxon>Spermatophyta</taxon>
        <taxon>Magnoliopsida</taxon>
        <taxon>eudicotyledons</taxon>
        <taxon>Gunneridae</taxon>
        <taxon>Pentapetalae</taxon>
        <taxon>asterids</taxon>
        <taxon>campanulids</taxon>
        <taxon>Asterales</taxon>
        <taxon>Asteraceae</taxon>
        <taxon>Asteroideae</taxon>
        <taxon>Anthemideae</taxon>
        <taxon>Anthemidinae</taxon>
        <taxon>Tanacetum</taxon>
    </lineage>
</organism>